<dbReference type="AlphaFoldDB" id="A0A3N4Z130"/>
<feature type="region of interest" description="Disordered" evidence="1">
    <location>
        <begin position="216"/>
        <end position="283"/>
    </location>
</feature>
<feature type="compositionally biased region" description="Low complexity" evidence="1">
    <location>
        <begin position="224"/>
        <end position="266"/>
    </location>
</feature>
<sequence>MGRDDDREVDPELAAAVLAYVAGEPVNVSVMSRRLGVSRKTFYKYAARYAEQGLAGFTHDSRRPRTSPSRTTQADAEAIVTARVELKASGFDYGAWAIRTHLAEHRGPTREGAGPPVPSEATINRVLAVRGLRELVPARRPRSSWTRFEREKVNSLWQMDGFDVTLADGQQVVVIHVSDDCSRKDLALHVAPSESAAAAWEAFVKASAEHGLPMELLTDNSRGSPSVNTTPSNPPSWSRSAPSSPSTSATSSPPSSPSTPTAATSSRGPNCHRCPDTPLLPMS</sequence>
<dbReference type="GO" id="GO:0003676">
    <property type="term" value="F:nucleic acid binding"/>
    <property type="evidence" value="ECO:0007669"/>
    <property type="project" value="InterPro"/>
</dbReference>
<evidence type="ECO:0000313" key="3">
    <source>
        <dbReference type="Proteomes" id="UP000280726"/>
    </source>
</evidence>
<dbReference type="InterPro" id="IPR036397">
    <property type="entry name" value="RNaseH_sf"/>
</dbReference>
<protein>
    <submittedName>
        <fullName evidence="2">Winged helix-turn helix protein</fullName>
    </submittedName>
</protein>
<reference evidence="2 3" key="1">
    <citation type="submission" date="2018-11" db="EMBL/GenBank/DDBJ databases">
        <title>Sequencing the genomes of 1000 actinobacteria strains.</title>
        <authorList>
            <person name="Klenk H.-P."/>
        </authorList>
    </citation>
    <scope>NUCLEOTIDE SEQUENCE [LARGE SCALE GENOMIC DNA]</scope>
    <source>
        <strain evidence="2 3">DSM 14418</strain>
    </source>
</reference>
<dbReference type="RefSeq" id="WP_123914635.1">
    <property type="nucleotide sequence ID" value="NZ_RKRA01000001.1"/>
</dbReference>
<dbReference type="OrthoDB" id="52928at2"/>
<name>A0A3N4Z130_9MICO</name>
<proteinExistence type="predicted"/>
<keyword evidence="3" id="KW-1185">Reference proteome</keyword>
<dbReference type="InterPro" id="IPR012337">
    <property type="entry name" value="RNaseH-like_sf"/>
</dbReference>
<dbReference type="SUPFAM" id="SSF53098">
    <property type="entry name" value="Ribonuclease H-like"/>
    <property type="match status" value="1"/>
</dbReference>
<gene>
    <name evidence="2" type="ORF">EDD32_0697</name>
</gene>
<organism evidence="2 3">
    <name type="scientific">Georgenia muralis</name>
    <dbReference type="NCBI Taxonomy" id="154117"/>
    <lineage>
        <taxon>Bacteria</taxon>
        <taxon>Bacillati</taxon>
        <taxon>Actinomycetota</taxon>
        <taxon>Actinomycetes</taxon>
        <taxon>Micrococcales</taxon>
        <taxon>Bogoriellaceae</taxon>
        <taxon>Georgenia</taxon>
    </lineage>
</organism>
<dbReference type="SUPFAM" id="SSF46689">
    <property type="entry name" value="Homeodomain-like"/>
    <property type="match status" value="1"/>
</dbReference>
<dbReference type="Gene3D" id="3.30.420.10">
    <property type="entry name" value="Ribonuclease H-like superfamily/Ribonuclease H"/>
    <property type="match status" value="1"/>
</dbReference>
<evidence type="ECO:0000256" key="1">
    <source>
        <dbReference type="SAM" id="MobiDB-lite"/>
    </source>
</evidence>
<dbReference type="EMBL" id="RKRA01000001">
    <property type="protein sequence ID" value="RPF26263.1"/>
    <property type="molecule type" value="Genomic_DNA"/>
</dbReference>
<comment type="caution">
    <text evidence="2">The sequence shown here is derived from an EMBL/GenBank/DDBJ whole genome shotgun (WGS) entry which is preliminary data.</text>
</comment>
<dbReference type="Pfam" id="PF13551">
    <property type="entry name" value="HTH_29"/>
    <property type="match status" value="1"/>
</dbReference>
<evidence type="ECO:0000313" key="2">
    <source>
        <dbReference type="EMBL" id="RPF26263.1"/>
    </source>
</evidence>
<accession>A0A3N4Z130</accession>
<dbReference type="Proteomes" id="UP000280726">
    <property type="component" value="Unassembled WGS sequence"/>
</dbReference>
<dbReference type="InterPro" id="IPR009057">
    <property type="entry name" value="Homeodomain-like_sf"/>
</dbReference>